<sequence length="774" mass="81533">MHSSAILPLLAGLAAAIPVSTTETPTNVNPTPDALPLDFLANVEIPTYSTSSKDVPYAAATAIAAVAAAQSETPLSIFPAVTDVAINAAGDGAGEATALPTPTAAKRDLAGVQRRAACDPQPTISSKYSIDLSSASAFRASTAISDAAKAAKCPDGYSNNFVNLGGANSAYAYMGYTVVDTGYDVNYCASQCDKKDGCLAFNIYFERDPTIEPGDGCTNPPAFANIKCSFWGSALDSRTATNTGQWRAGFEVAIAGSNAYTSKKIGGKLDGWSGPLDLGTAVMQAPLYDAANTWTYLGYKLFQDGPFDVKLCAAACDAQTQYNVAHPPSTGYTPLCAAFGTYQLTVTDRNTGKSSVVGQMCTMYTSAWDAKYATNIVAWNDAIMTKYTYSLSYFYSKSGIQPVSDADLAGLKQDGGDFCTSYINYLAPTTSTTTTVTPVATISSISSFTETTTVITQTVTTATGGFGKRDVKGSSTANSNSNVIVVSYITASSDLVPAPTFLASNATMTAAANSMLSKRIVAGVATPTAVSGWDPLKISAACSRVATGTVTQTSTSTLASTKTVTTSTTTTTTISTGTTTTVAAPTQTVLFSGRSTDYMYQQVELILPFPISGFGISNRKMVIDRTGWGGIYGSEDENLFLYMNGFYGDDPVIRQPSDQHLKATIYGSEGHRSIVFDWSLSSAKDSSGVYQFSLTVFEDRPGVLVGKYYQMYNLGRSGMSWNPGNVPWLGLYLSDFAGLGRQRFAWYSPASLSPDDMFTADANDASITSGTFVP</sequence>
<keyword evidence="3" id="KW-1185">Reference proteome</keyword>
<dbReference type="AlphaFoldDB" id="A0A8H4J5B7"/>
<evidence type="ECO:0000256" key="1">
    <source>
        <dbReference type="SAM" id="SignalP"/>
    </source>
</evidence>
<accession>A0A8H4J5B7</accession>
<evidence type="ECO:0008006" key="4">
    <source>
        <dbReference type="Google" id="ProtNLM"/>
    </source>
</evidence>
<keyword evidence="1" id="KW-0732">Signal</keyword>
<reference evidence="2" key="1">
    <citation type="submission" date="2020-04" db="EMBL/GenBank/DDBJ databases">
        <title>Genome Assembly and Annotation of Botryosphaeria dothidea sdau 11-99, a Latent Pathogen of Apple Fruit Ring Rot in China.</title>
        <authorList>
            <person name="Yu C."/>
            <person name="Diao Y."/>
            <person name="Lu Q."/>
            <person name="Zhao J."/>
            <person name="Cui S."/>
            <person name="Peng C."/>
            <person name="He B."/>
            <person name="Liu H."/>
        </authorList>
    </citation>
    <scope>NUCLEOTIDE SEQUENCE [LARGE SCALE GENOMIC DNA]</scope>
    <source>
        <strain evidence="2">Sdau11-99</strain>
    </source>
</reference>
<dbReference type="OrthoDB" id="271448at2759"/>
<dbReference type="PANTHER" id="PTHR36578:SF1">
    <property type="entry name" value="APPLE DOMAIN-CONTAINING PROTEIN"/>
    <property type="match status" value="1"/>
</dbReference>
<evidence type="ECO:0000313" key="2">
    <source>
        <dbReference type="EMBL" id="KAF4313367.1"/>
    </source>
</evidence>
<feature type="chain" id="PRO_5034609339" description="Carbohydrate-binding-like protein" evidence="1">
    <location>
        <begin position="17"/>
        <end position="774"/>
    </location>
</feature>
<feature type="signal peptide" evidence="1">
    <location>
        <begin position="1"/>
        <end position="16"/>
    </location>
</feature>
<name>A0A8H4J5B7_9PEZI</name>
<comment type="caution">
    <text evidence="2">The sequence shown here is derived from an EMBL/GenBank/DDBJ whole genome shotgun (WGS) entry which is preliminary data.</text>
</comment>
<protein>
    <recommendedName>
        <fullName evidence="4">Carbohydrate-binding-like protein</fullName>
    </recommendedName>
</protein>
<dbReference type="PANTHER" id="PTHR36578">
    <property type="entry name" value="CHROMOSOME 15, WHOLE GENOME SHOTGUN SEQUENCE"/>
    <property type="match status" value="1"/>
</dbReference>
<dbReference type="EMBL" id="WWBZ02000001">
    <property type="protein sequence ID" value="KAF4313367.1"/>
    <property type="molecule type" value="Genomic_DNA"/>
</dbReference>
<evidence type="ECO:0000313" key="3">
    <source>
        <dbReference type="Proteomes" id="UP000572817"/>
    </source>
</evidence>
<gene>
    <name evidence="2" type="ORF">GTA08_BOTSDO01008</name>
</gene>
<proteinExistence type="predicted"/>
<organism evidence="2 3">
    <name type="scientific">Botryosphaeria dothidea</name>
    <dbReference type="NCBI Taxonomy" id="55169"/>
    <lineage>
        <taxon>Eukaryota</taxon>
        <taxon>Fungi</taxon>
        <taxon>Dikarya</taxon>
        <taxon>Ascomycota</taxon>
        <taxon>Pezizomycotina</taxon>
        <taxon>Dothideomycetes</taxon>
        <taxon>Dothideomycetes incertae sedis</taxon>
        <taxon>Botryosphaeriales</taxon>
        <taxon>Botryosphaeriaceae</taxon>
        <taxon>Botryosphaeria</taxon>
    </lineage>
</organism>
<dbReference type="Proteomes" id="UP000572817">
    <property type="component" value="Unassembled WGS sequence"/>
</dbReference>